<feature type="compositionally biased region" description="Polar residues" evidence="1">
    <location>
        <begin position="1"/>
        <end position="14"/>
    </location>
</feature>
<reference evidence="3" key="1">
    <citation type="submission" date="2015-09" db="EMBL/GenBank/DDBJ databases">
        <authorList>
            <consortium name="Pathogen Informatics"/>
        </authorList>
    </citation>
    <scope>NUCLEOTIDE SEQUENCE [LARGE SCALE GENOMIC DNA]</scope>
    <source>
        <strain evidence="3">Lake Konstanz</strain>
    </source>
</reference>
<feature type="compositionally biased region" description="Polar residues" evidence="1">
    <location>
        <begin position="208"/>
        <end position="218"/>
    </location>
</feature>
<evidence type="ECO:0000313" key="2">
    <source>
        <dbReference type="EMBL" id="CUG94100.1"/>
    </source>
</evidence>
<dbReference type="EMBL" id="CYKH01002220">
    <property type="protein sequence ID" value="CUG94100.1"/>
    <property type="molecule type" value="Genomic_DNA"/>
</dbReference>
<feature type="compositionally biased region" description="Low complexity" evidence="1">
    <location>
        <begin position="369"/>
        <end position="383"/>
    </location>
</feature>
<gene>
    <name evidence="2" type="ORF">BSAL_46495</name>
</gene>
<feature type="compositionally biased region" description="Polar residues" evidence="1">
    <location>
        <begin position="51"/>
        <end position="67"/>
    </location>
</feature>
<dbReference type="VEuPathDB" id="TriTrypDB:BSAL_46495"/>
<sequence length="437" mass="45973">MALVKSSATSSSGLGINKVRSPVSSSRVVGLAKGISPLTPPSIRSKLGPMSPTTTNGASPSLNSSRASPAASKPGTPLSSARVVVKPLSAAITPRVTATPRAAGAFVSATQQDSRPQTPTAAAPKVPMLKLRTSISPSPSIDRRSLAVQEAAADGIGVHKKAKPCITMKRQEPSLIFKKLDTPRAPSTSAYAAKHVHCDPFSKERQRPTTPKISQRNSVPRPADNVSASNDRTTGRKVGAGYADKTNPINQDDSVSIARAHNSPSVGRYCAPSTKAPSPTSWEEKTNSERLHLGKRCNSAPASTRCADDLPRRGISVTNTNYGGTLKGVWVPEKRVVRPVEVKAPYAQNTPRASTPSGTATRRLVTPFATNTPRGAPTAAATPLKRSSPSLSAPYHTLTPRGATPKSVFQARAPFHTNTPRGPRPPTPTQSFVTLIQ</sequence>
<evidence type="ECO:0000313" key="3">
    <source>
        <dbReference type="Proteomes" id="UP000051952"/>
    </source>
</evidence>
<accession>A0A0S4JZT6</accession>
<keyword evidence="3" id="KW-1185">Reference proteome</keyword>
<feature type="region of interest" description="Disordered" evidence="1">
    <location>
        <begin position="199"/>
        <end position="250"/>
    </location>
</feature>
<protein>
    <submittedName>
        <fullName evidence="2">Uncharacterized protein</fullName>
    </submittedName>
</protein>
<name>A0A0S4JZT6_BODSA</name>
<feature type="region of interest" description="Disordered" evidence="1">
    <location>
        <begin position="1"/>
        <end position="80"/>
    </location>
</feature>
<proteinExistence type="predicted"/>
<evidence type="ECO:0000256" key="1">
    <source>
        <dbReference type="SAM" id="MobiDB-lite"/>
    </source>
</evidence>
<organism evidence="2 3">
    <name type="scientific">Bodo saltans</name>
    <name type="common">Flagellated protozoan</name>
    <dbReference type="NCBI Taxonomy" id="75058"/>
    <lineage>
        <taxon>Eukaryota</taxon>
        <taxon>Discoba</taxon>
        <taxon>Euglenozoa</taxon>
        <taxon>Kinetoplastea</taxon>
        <taxon>Metakinetoplastina</taxon>
        <taxon>Eubodonida</taxon>
        <taxon>Bodonidae</taxon>
        <taxon>Bodo</taxon>
    </lineage>
</organism>
<feature type="region of interest" description="Disordered" evidence="1">
    <location>
        <begin position="368"/>
        <end position="437"/>
    </location>
</feature>
<feature type="compositionally biased region" description="Low complexity" evidence="1">
    <location>
        <begin position="19"/>
        <end position="29"/>
    </location>
</feature>
<dbReference type="AlphaFoldDB" id="A0A0S4JZT6"/>
<dbReference type="Proteomes" id="UP000051952">
    <property type="component" value="Unassembled WGS sequence"/>
</dbReference>